<feature type="coiled-coil region" evidence="1">
    <location>
        <begin position="85"/>
        <end position="119"/>
    </location>
</feature>
<dbReference type="AlphaFoldDB" id="A0A4D6MTA1"/>
<organism evidence="2 3">
    <name type="scientific">Vigna unguiculata</name>
    <name type="common">Cowpea</name>
    <dbReference type="NCBI Taxonomy" id="3917"/>
    <lineage>
        <taxon>Eukaryota</taxon>
        <taxon>Viridiplantae</taxon>
        <taxon>Streptophyta</taxon>
        <taxon>Embryophyta</taxon>
        <taxon>Tracheophyta</taxon>
        <taxon>Spermatophyta</taxon>
        <taxon>Magnoliopsida</taxon>
        <taxon>eudicotyledons</taxon>
        <taxon>Gunneridae</taxon>
        <taxon>Pentapetalae</taxon>
        <taxon>rosids</taxon>
        <taxon>fabids</taxon>
        <taxon>Fabales</taxon>
        <taxon>Fabaceae</taxon>
        <taxon>Papilionoideae</taxon>
        <taxon>50 kb inversion clade</taxon>
        <taxon>NPAAA clade</taxon>
        <taxon>indigoferoid/millettioid clade</taxon>
        <taxon>Phaseoleae</taxon>
        <taxon>Vigna</taxon>
    </lineage>
</organism>
<evidence type="ECO:0000313" key="3">
    <source>
        <dbReference type="Proteomes" id="UP000501690"/>
    </source>
</evidence>
<proteinExistence type="predicted"/>
<keyword evidence="1" id="KW-0175">Coiled coil</keyword>
<dbReference type="EMBL" id="CP039352">
    <property type="protein sequence ID" value="QCE04318.1"/>
    <property type="molecule type" value="Genomic_DNA"/>
</dbReference>
<gene>
    <name evidence="2" type="ORF">DEO72_LG8g2354</name>
</gene>
<evidence type="ECO:0000313" key="2">
    <source>
        <dbReference type="EMBL" id="QCE04318.1"/>
    </source>
</evidence>
<accession>A0A4D6MTA1</accession>
<dbReference type="Proteomes" id="UP000501690">
    <property type="component" value="Linkage Group LG8"/>
</dbReference>
<reference evidence="2 3" key="1">
    <citation type="submission" date="2019-04" db="EMBL/GenBank/DDBJ databases">
        <title>An improved genome assembly and genetic linkage map for asparagus bean, Vigna unguiculata ssp. sesquipedialis.</title>
        <authorList>
            <person name="Xia Q."/>
            <person name="Zhang R."/>
            <person name="Dong Y."/>
        </authorList>
    </citation>
    <scope>NUCLEOTIDE SEQUENCE [LARGE SCALE GENOMIC DNA]</scope>
    <source>
        <tissue evidence="2">Leaf</tissue>
    </source>
</reference>
<keyword evidence="3" id="KW-1185">Reference proteome</keyword>
<protein>
    <submittedName>
        <fullName evidence="2">Uncharacterized protein</fullName>
    </submittedName>
</protein>
<sequence length="218" mass="24860">MSMKRKVLNFYTNCPYYLGVGKYSKSLTLKTLKPFDDDLCSYWHNTTRCGFHDYRCCFYRSGHDNTICGRKSGPPLGSSTEAEMIDILERQKRKATLKLKENAEEKDKIQKERDDLAHLNHGLGQKLTAKDLELSQSSSCINSLDFKVGLLKGEKQDFSDWIKKLESGVTSLCEEIACLSKALDKSNIDKTKLVESRLASYVATFKKAKRQAVYFQLV</sequence>
<name>A0A4D6MTA1_VIGUN</name>
<evidence type="ECO:0000256" key="1">
    <source>
        <dbReference type="SAM" id="Coils"/>
    </source>
</evidence>